<evidence type="ECO:0000256" key="2">
    <source>
        <dbReference type="ARBA" id="ARBA00022723"/>
    </source>
</evidence>
<dbReference type="InterPro" id="IPR012677">
    <property type="entry name" value="Nucleotide-bd_a/b_plait_sf"/>
</dbReference>
<dbReference type="PROSITE" id="PS50199">
    <property type="entry name" value="ZF_RANBP2_2"/>
    <property type="match status" value="1"/>
</dbReference>
<dbReference type="AlphaFoldDB" id="A0A137PE92"/>
<evidence type="ECO:0000256" key="4">
    <source>
        <dbReference type="ARBA" id="ARBA00022771"/>
    </source>
</evidence>
<dbReference type="Pfam" id="PF01585">
    <property type="entry name" value="G-patch"/>
    <property type="match status" value="1"/>
</dbReference>
<evidence type="ECO:0000259" key="12">
    <source>
        <dbReference type="PROSITE" id="PS50174"/>
    </source>
</evidence>
<dbReference type="Pfam" id="PF00076">
    <property type="entry name" value="RRM_1"/>
    <property type="match status" value="2"/>
</dbReference>
<dbReference type="GO" id="GO:0005634">
    <property type="term" value="C:nucleus"/>
    <property type="evidence" value="ECO:0007669"/>
    <property type="project" value="UniProtKB-SubCell"/>
</dbReference>
<dbReference type="SUPFAM" id="SSF54928">
    <property type="entry name" value="RNA-binding domain, RBD"/>
    <property type="match status" value="1"/>
</dbReference>
<evidence type="ECO:0000256" key="8">
    <source>
        <dbReference type="PROSITE-ProRule" id="PRU00176"/>
    </source>
</evidence>
<feature type="compositionally biased region" description="Basic and acidic residues" evidence="10">
    <location>
        <begin position="38"/>
        <end position="56"/>
    </location>
</feature>
<feature type="compositionally biased region" description="Low complexity" evidence="10">
    <location>
        <begin position="18"/>
        <end position="36"/>
    </location>
</feature>
<dbReference type="OMA" id="MYDDRSP"/>
<feature type="region of interest" description="Disordered" evidence="10">
    <location>
        <begin position="1"/>
        <end position="81"/>
    </location>
</feature>
<dbReference type="PROSITE" id="PS50102">
    <property type="entry name" value="RRM"/>
    <property type="match status" value="2"/>
</dbReference>
<evidence type="ECO:0000256" key="1">
    <source>
        <dbReference type="ARBA" id="ARBA00004123"/>
    </source>
</evidence>
<evidence type="ECO:0000313" key="15">
    <source>
        <dbReference type="Proteomes" id="UP000070444"/>
    </source>
</evidence>
<protein>
    <recommendedName>
        <fullName evidence="16">RNA-binding domain-containing protein</fullName>
    </recommendedName>
</protein>
<dbReference type="InterPro" id="IPR000504">
    <property type="entry name" value="RRM_dom"/>
</dbReference>
<sequence>MGDYESRKHRRDDRGGRSNYSENSSETKSSSNEYSSRGGKEDGYEKQLDDYQKYRETSPTPYDGSNKEKTQRPREHAPNNTIILTNLPANVDENWILYSLAELQVQNIKELRLIRDRRTGLPKGFCFVEFFSIYDSQAFYNNFYPSIPIGQQKVYLNYSEPQSGPSGNGMNSEDPNDLNWTCYTCGFFNIRRRFDCYKCNSRKPLALNAHVLYSEANKGLSDVGSIPLHVLLIRQLDKDVSADDLYKRFSQLGVIRRAWIIRDRESNASWGFGFIEFWDVNTAGSILAKISNPAQLPEDFVLIPNHPPILPSFAQMTSFVMAEAPSEWTVPGDQNTNLMYWDVRGYADQYPKELPLTYTEQETKPEKDVIVNNPTIPAVSATPDTAATSSVISEQPTENVHAQLAALYDKISKMDTDLVENIPKPSILNQPIKEQIQNTTVAKKPVQPTSKPGNSKVQAQLNKWNQKQAELRQEDPAEPVEEAPTVPVSGANAIPSNPYLKDLLDSEKKACLLCKRQFKTEDELLRHRDVSDLHKQNLNDAELVKKVQEKIKSKFGAHVFNGLIEDGQYRDRAQERRILYNQPKNPPKSSNPFIQKKPAHNSEPVVEQVAQPPPPPSESIGSKLLKNMGWKEGQGLGRNMDGIVEPVKAESYGQGAGIGSGPKSNSEDAEKNLEYRDRVKNAFRQRFFEEQE</sequence>
<feature type="region of interest" description="Disordered" evidence="10">
    <location>
        <begin position="466"/>
        <end position="491"/>
    </location>
</feature>
<proteinExistence type="predicted"/>
<evidence type="ECO:0000256" key="3">
    <source>
        <dbReference type="ARBA" id="ARBA00022737"/>
    </source>
</evidence>
<reference evidence="14 15" key="1">
    <citation type="journal article" date="2015" name="Genome Biol. Evol.">
        <title>Phylogenomic analyses indicate that early fungi evolved digesting cell walls of algal ancestors of land plants.</title>
        <authorList>
            <person name="Chang Y."/>
            <person name="Wang S."/>
            <person name="Sekimoto S."/>
            <person name="Aerts A.L."/>
            <person name="Choi C."/>
            <person name="Clum A."/>
            <person name="LaButti K.M."/>
            <person name="Lindquist E.A."/>
            <person name="Yee Ngan C."/>
            <person name="Ohm R.A."/>
            <person name="Salamov A.A."/>
            <person name="Grigoriev I.V."/>
            <person name="Spatafora J.W."/>
            <person name="Berbee M.L."/>
        </authorList>
    </citation>
    <scope>NUCLEOTIDE SEQUENCE [LARGE SCALE GENOMIC DNA]</scope>
    <source>
        <strain evidence="14 15">NRRL 28638</strain>
    </source>
</reference>
<keyword evidence="3" id="KW-0677">Repeat</keyword>
<feature type="domain" description="RRM" evidence="11">
    <location>
        <begin position="80"/>
        <end position="161"/>
    </location>
</feature>
<comment type="subcellular location">
    <subcellularLocation>
        <location evidence="1">Nucleus</location>
    </subcellularLocation>
</comment>
<evidence type="ECO:0000259" key="11">
    <source>
        <dbReference type="PROSITE" id="PS50102"/>
    </source>
</evidence>
<evidence type="ECO:0000256" key="5">
    <source>
        <dbReference type="ARBA" id="ARBA00022833"/>
    </source>
</evidence>
<feature type="compositionally biased region" description="Basic and acidic residues" evidence="10">
    <location>
        <begin position="665"/>
        <end position="674"/>
    </location>
</feature>
<dbReference type="STRING" id="796925.A0A137PE92"/>
<dbReference type="GO" id="GO:0008270">
    <property type="term" value="F:zinc ion binding"/>
    <property type="evidence" value="ECO:0007669"/>
    <property type="project" value="UniProtKB-KW"/>
</dbReference>
<evidence type="ECO:0000256" key="9">
    <source>
        <dbReference type="PROSITE-ProRule" id="PRU00322"/>
    </source>
</evidence>
<keyword evidence="6 8" id="KW-0694">RNA-binding</keyword>
<dbReference type="InterPro" id="IPR055494">
    <property type="entry name" value="DUF7066"/>
</dbReference>
<dbReference type="InterPro" id="IPR000467">
    <property type="entry name" value="G_patch_dom"/>
</dbReference>
<feature type="domain" description="G-patch" evidence="12">
    <location>
        <begin position="617"/>
        <end position="663"/>
    </location>
</feature>
<dbReference type="SMART" id="SM00360">
    <property type="entry name" value="RRM"/>
    <property type="match status" value="2"/>
</dbReference>
<keyword evidence="2" id="KW-0479">Metal-binding</keyword>
<dbReference type="PANTHER" id="PTHR13948:SF3">
    <property type="entry name" value="FI21118P1"/>
    <property type="match status" value="1"/>
</dbReference>
<dbReference type="Proteomes" id="UP000070444">
    <property type="component" value="Unassembled WGS sequence"/>
</dbReference>
<feature type="compositionally biased region" description="Basic and acidic residues" evidence="10">
    <location>
        <begin position="1"/>
        <end position="16"/>
    </location>
</feature>
<feature type="region of interest" description="Disordered" evidence="10">
    <location>
        <begin position="580"/>
        <end position="623"/>
    </location>
</feature>
<dbReference type="PROSITE" id="PS01358">
    <property type="entry name" value="ZF_RANBP2_1"/>
    <property type="match status" value="1"/>
</dbReference>
<dbReference type="EMBL" id="KQ964439">
    <property type="protein sequence ID" value="KXN73307.1"/>
    <property type="molecule type" value="Genomic_DNA"/>
</dbReference>
<gene>
    <name evidence="14" type="ORF">CONCODRAFT_83614</name>
</gene>
<dbReference type="Pfam" id="PF23217">
    <property type="entry name" value="DUF7066"/>
    <property type="match status" value="1"/>
</dbReference>
<keyword evidence="7" id="KW-0539">Nucleus</keyword>
<evidence type="ECO:0000259" key="13">
    <source>
        <dbReference type="PROSITE" id="PS50199"/>
    </source>
</evidence>
<keyword evidence="5" id="KW-0862">Zinc</keyword>
<dbReference type="Gene3D" id="3.30.70.330">
    <property type="match status" value="2"/>
</dbReference>
<name>A0A137PE92_CONC2</name>
<evidence type="ECO:0000256" key="7">
    <source>
        <dbReference type="ARBA" id="ARBA00023242"/>
    </source>
</evidence>
<dbReference type="InterPro" id="IPR001876">
    <property type="entry name" value="Znf_RanBP2"/>
</dbReference>
<feature type="region of interest" description="Disordered" evidence="10">
    <location>
        <begin position="652"/>
        <end position="674"/>
    </location>
</feature>
<feature type="domain" description="RanBP2-type" evidence="13">
    <location>
        <begin position="174"/>
        <end position="205"/>
    </location>
</feature>
<keyword evidence="4 9" id="KW-0863">Zinc-finger</keyword>
<evidence type="ECO:0000256" key="6">
    <source>
        <dbReference type="ARBA" id="ARBA00022884"/>
    </source>
</evidence>
<evidence type="ECO:0008006" key="16">
    <source>
        <dbReference type="Google" id="ProtNLM"/>
    </source>
</evidence>
<evidence type="ECO:0000313" key="14">
    <source>
        <dbReference type="EMBL" id="KXN73307.1"/>
    </source>
</evidence>
<dbReference type="GO" id="GO:0003723">
    <property type="term" value="F:RNA binding"/>
    <property type="evidence" value="ECO:0007669"/>
    <property type="project" value="UniProtKB-UniRule"/>
</dbReference>
<dbReference type="SMART" id="SM00443">
    <property type="entry name" value="G_patch"/>
    <property type="match status" value="1"/>
</dbReference>
<dbReference type="GO" id="GO:0000398">
    <property type="term" value="P:mRNA splicing, via spliceosome"/>
    <property type="evidence" value="ECO:0007669"/>
    <property type="project" value="TreeGrafter"/>
</dbReference>
<dbReference type="PROSITE" id="PS50174">
    <property type="entry name" value="G_PATCH"/>
    <property type="match status" value="1"/>
</dbReference>
<organism evidence="14 15">
    <name type="scientific">Conidiobolus coronatus (strain ATCC 28846 / CBS 209.66 / NRRL 28638)</name>
    <name type="common">Delacroixia coronata</name>
    <dbReference type="NCBI Taxonomy" id="796925"/>
    <lineage>
        <taxon>Eukaryota</taxon>
        <taxon>Fungi</taxon>
        <taxon>Fungi incertae sedis</taxon>
        <taxon>Zoopagomycota</taxon>
        <taxon>Entomophthoromycotina</taxon>
        <taxon>Entomophthoromycetes</taxon>
        <taxon>Entomophthorales</taxon>
        <taxon>Ancylistaceae</taxon>
        <taxon>Conidiobolus</taxon>
    </lineage>
</organism>
<feature type="domain" description="RRM" evidence="11">
    <location>
        <begin position="229"/>
        <end position="292"/>
    </location>
</feature>
<dbReference type="PANTHER" id="PTHR13948">
    <property type="entry name" value="RNA-BINDING PROTEIN"/>
    <property type="match status" value="1"/>
</dbReference>
<dbReference type="OrthoDB" id="439808at2759"/>
<evidence type="ECO:0000256" key="10">
    <source>
        <dbReference type="SAM" id="MobiDB-lite"/>
    </source>
</evidence>
<feature type="compositionally biased region" description="Basic and acidic residues" evidence="10">
    <location>
        <begin position="65"/>
        <end position="77"/>
    </location>
</feature>
<accession>A0A137PE92</accession>
<dbReference type="InterPro" id="IPR035979">
    <property type="entry name" value="RBD_domain_sf"/>
</dbReference>
<keyword evidence="15" id="KW-1185">Reference proteome</keyword>